<feature type="binding site" evidence="6">
    <location>
        <position position="9"/>
    </location>
    <ligand>
        <name>Mg(2+)</name>
        <dbReference type="ChEBI" id="CHEBI:18420"/>
    </ligand>
</feature>
<evidence type="ECO:0000313" key="8">
    <source>
        <dbReference type="EMBL" id="MFC4723890.1"/>
    </source>
</evidence>
<keyword evidence="4 6" id="KW-0378">Hydrolase</keyword>
<dbReference type="PANTHER" id="PTHR35901:SF1">
    <property type="entry name" value="EXONUCLEASE VAPC9"/>
    <property type="match status" value="1"/>
</dbReference>
<feature type="binding site" evidence="6">
    <location>
        <position position="102"/>
    </location>
    <ligand>
        <name>Mg(2+)</name>
        <dbReference type="ChEBI" id="CHEBI:18420"/>
    </ligand>
</feature>
<comment type="cofactor">
    <cofactor evidence="6">
        <name>Mg(2+)</name>
        <dbReference type="ChEBI" id="CHEBI:18420"/>
    </cofactor>
</comment>
<dbReference type="EC" id="3.1.-.-" evidence="6"/>
<evidence type="ECO:0000256" key="3">
    <source>
        <dbReference type="ARBA" id="ARBA00022723"/>
    </source>
</evidence>
<keyword evidence="2 6" id="KW-0540">Nuclease</keyword>
<proteinExistence type="inferred from homology"/>
<dbReference type="PANTHER" id="PTHR35901">
    <property type="entry name" value="RIBONUCLEASE VAPC3"/>
    <property type="match status" value="1"/>
</dbReference>
<evidence type="ECO:0000256" key="4">
    <source>
        <dbReference type="ARBA" id="ARBA00022801"/>
    </source>
</evidence>
<keyword evidence="9" id="KW-1185">Reference proteome</keyword>
<keyword evidence="1 6" id="KW-1277">Toxin-antitoxin system</keyword>
<name>A0ABV9NAE1_9PROT</name>
<accession>A0ABV9NAE1</accession>
<gene>
    <name evidence="6" type="primary">vapC</name>
    <name evidence="8" type="ORF">ACFPB0_01175</name>
</gene>
<reference evidence="9" key="1">
    <citation type="journal article" date="2019" name="Int. J. Syst. Evol. Microbiol.">
        <title>The Global Catalogue of Microorganisms (GCM) 10K type strain sequencing project: providing services to taxonomists for standard genome sequencing and annotation.</title>
        <authorList>
            <consortium name="The Broad Institute Genomics Platform"/>
            <consortium name="The Broad Institute Genome Sequencing Center for Infectious Disease"/>
            <person name="Wu L."/>
            <person name="Ma J."/>
        </authorList>
    </citation>
    <scope>NUCLEOTIDE SEQUENCE [LARGE SCALE GENOMIC DNA]</scope>
    <source>
        <strain evidence="9">CCUG 62981</strain>
    </source>
</reference>
<comment type="caution">
    <text evidence="8">The sequence shown here is derived from an EMBL/GenBank/DDBJ whole genome shotgun (WGS) entry which is preliminary data.</text>
</comment>
<evidence type="ECO:0000313" key="9">
    <source>
        <dbReference type="Proteomes" id="UP001596024"/>
    </source>
</evidence>
<evidence type="ECO:0000256" key="6">
    <source>
        <dbReference type="HAMAP-Rule" id="MF_00265"/>
    </source>
</evidence>
<evidence type="ECO:0000256" key="1">
    <source>
        <dbReference type="ARBA" id="ARBA00022649"/>
    </source>
</evidence>
<sequence length="138" mass="14901">MNDELIVLDASAAIAFVIPSHATTRTAALFDRLDAYTLTAPYIFAWETTNVLMRYAQRSGRSLEADLRAIDALEIFLQEAPAVEQVQASVTPAFDANLSLFDYAYLSLAVTLDAALASRDAGLLAACEALGAPFIDLR</sequence>
<dbReference type="HAMAP" id="MF_00265">
    <property type="entry name" value="VapC_Nob1"/>
    <property type="match status" value="1"/>
</dbReference>
<dbReference type="InterPro" id="IPR044153">
    <property type="entry name" value="PIN_Pae0151-like"/>
</dbReference>
<comment type="function">
    <text evidence="6">Toxic component of a toxin-antitoxin (TA) system. An RNase.</text>
</comment>
<dbReference type="Pfam" id="PF01850">
    <property type="entry name" value="PIN"/>
    <property type="match status" value="1"/>
</dbReference>
<organism evidence="8 9">
    <name type="scientific">Glycocaulis abyssi</name>
    <dbReference type="NCBI Taxonomy" id="1433403"/>
    <lineage>
        <taxon>Bacteria</taxon>
        <taxon>Pseudomonadati</taxon>
        <taxon>Pseudomonadota</taxon>
        <taxon>Alphaproteobacteria</taxon>
        <taxon>Maricaulales</taxon>
        <taxon>Maricaulaceae</taxon>
        <taxon>Glycocaulis</taxon>
    </lineage>
</organism>
<dbReference type="EMBL" id="JBHSGQ010000001">
    <property type="protein sequence ID" value="MFC4723890.1"/>
    <property type="molecule type" value="Genomic_DNA"/>
</dbReference>
<evidence type="ECO:0000259" key="7">
    <source>
        <dbReference type="Pfam" id="PF01850"/>
    </source>
</evidence>
<feature type="domain" description="PIN" evidence="7">
    <location>
        <begin position="6"/>
        <end position="124"/>
    </location>
</feature>
<dbReference type="InterPro" id="IPR029060">
    <property type="entry name" value="PIN-like_dom_sf"/>
</dbReference>
<dbReference type="SUPFAM" id="SSF88723">
    <property type="entry name" value="PIN domain-like"/>
    <property type="match status" value="1"/>
</dbReference>
<keyword evidence="5 6" id="KW-0460">Magnesium</keyword>
<protein>
    <recommendedName>
        <fullName evidence="6">Ribonuclease VapC</fullName>
        <shortName evidence="6">RNase VapC</shortName>
        <ecNumber evidence="6">3.1.-.-</ecNumber>
    </recommendedName>
    <alternativeName>
        <fullName evidence="6">Toxin VapC</fullName>
    </alternativeName>
</protein>
<dbReference type="RefSeq" id="WP_371394576.1">
    <property type="nucleotide sequence ID" value="NZ_CP163421.1"/>
</dbReference>
<dbReference type="Proteomes" id="UP001596024">
    <property type="component" value="Unassembled WGS sequence"/>
</dbReference>
<keyword evidence="6" id="KW-0800">Toxin</keyword>
<evidence type="ECO:0000256" key="5">
    <source>
        <dbReference type="ARBA" id="ARBA00022842"/>
    </source>
</evidence>
<dbReference type="Gene3D" id="3.40.50.1010">
    <property type="entry name" value="5'-nuclease"/>
    <property type="match status" value="1"/>
</dbReference>
<evidence type="ECO:0000256" key="2">
    <source>
        <dbReference type="ARBA" id="ARBA00022722"/>
    </source>
</evidence>
<dbReference type="InterPro" id="IPR002716">
    <property type="entry name" value="PIN_dom"/>
</dbReference>
<dbReference type="CDD" id="cd09873">
    <property type="entry name" value="PIN_Pae0151-like"/>
    <property type="match status" value="1"/>
</dbReference>
<comment type="similarity">
    <text evidence="6">Belongs to the PINc/VapC protein family.</text>
</comment>
<dbReference type="InterPro" id="IPR051619">
    <property type="entry name" value="TypeII_TA_RNase_PINc/VapC"/>
</dbReference>
<keyword evidence="3 6" id="KW-0479">Metal-binding</keyword>
<dbReference type="InterPro" id="IPR022907">
    <property type="entry name" value="VapC_family"/>
</dbReference>